<keyword evidence="4" id="KW-1185">Reference proteome</keyword>
<dbReference type="Proteomes" id="UP000249447">
    <property type="component" value="Chromosome"/>
</dbReference>
<dbReference type="InterPro" id="IPR029058">
    <property type="entry name" value="AB_hydrolase_fold"/>
</dbReference>
<name>A0A2U9T6Q6_9GAMM</name>
<dbReference type="KEGG" id="lmb:C9I47_0913"/>
<evidence type="ECO:0000256" key="1">
    <source>
        <dbReference type="SAM" id="MobiDB-lite"/>
    </source>
</evidence>
<dbReference type="AlphaFoldDB" id="A0A2U9T6Q6"/>
<reference evidence="2 4" key="1">
    <citation type="submission" date="2018-05" db="EMBL/GenBank/DDBJ databases">
        <title>The complete genome of Lysobacter maris HZ9B, a marine bacterium antagonistic against terrestrial plant pathogens.</title>
        <authorList>
            <person name="Zhang X.-Q."/>
        </authorList>
    </citation>
    <scope>NUCLEOTIDE SEQUENCE [LARGE SCALE GENOMIC DNA]</scope>
    <source>
        <strain evidence="2 4">HZ9B</strain>
    </source>
</reference>
<dbReference type="OrthoDB" id="5913909at2"/>
<dbReference type="EMBL" id="CP029843">
    <property type="protein sequence ID" value="AWV06634.1"/>
    <property type="molecule type" value="Genomic_DNA"/>
</dbReference>
<sequence length="342" mass="37720">MRAQQETFSSQPGHGDSFADQIAGRQPHEIDRQLSAILQDNYNWTDERRGRDFEASNPPEGWSRMSDAVLRDAGIDPSLLHDGKSGFGANFYINEHDHVVLAFTGTDEGRDWKHNLRQGLGLRDAQYDQAIALAGQAERAYGDNLVITGHSLGGGLAAAASMVHEVPAVTFNAAGVNDRTLERYGFDADVLKQEAEQGLIRSYAVKSEILTHLQEDSFPLKYAMPDAPGTRIELPDPDPLSFFQRIVPGKMLMHRVDLHYIDSVMEAQDAAGLSVRHSDFGAMRSGQDANSRLERLLAGQIDPSTQQAWDNERAANRPALEATRNQDQAQQQQAAEQAAMGR</sequence>
<protein>
    <submittedName>
        <fullName evidence="3">DUF2974 domain-containing protein</fullName>
    </submittedName>
</protein>
<dbReference type="Pfam" id="PF26363">
    <property type="entry name" value="Phospholipase-like"/>
    <property type="match status" value="1"/>
</dbReference>
<evidence type="ECO:0000313" key="5">
    <source>
        <dbReference type="Proteomes" id="UP000320431"/>
    </source>
</evidence>
<evidence type="ECO:0000313" key="3">
    <source>
        <dbReference type="EMBL" id="KAB8198515.1"/>
    </source>
</evidence>
<feature type="compositionally biased region" description="Low complexity" evidence="1">
    <location>
        <begin position="326"/>
        <end position="342"/>
    </location>
</feature>
<evidence type="ECO:0000313" key="2">
    <source>
        <dbReference type="EMBL" id="AWV06634.1"/>
    </source>
</evidence>
<accession>A0A2U9T6Q6</accession>
<evidence type="ECO:0000313" key="4">
    <source>
        <dbReference type="Proteomes" id="UP000249447"/>
    </source>
</evidence>
<dbReference type="Gene3D" id="3.40.50.1820">
    <property type="entry name" value="alpha/beta hydrolase"/>
    <property type="match status" value="1"/>
</dbReference>
<organism evidence="2 4">
    <name type="scientific">Marilutibacter maris</name>
    <dbReference type="NCBI Taxonomy" id="1605891"/>
    <lineage>
        <taxon>Bacteria</taxon>
        <taxon>Pseudomonadati</taxon>
        <taxon>Pseudomonadota</taxon>
        <taxon>Gammaproteobacteria</taxon>
        <taxon>Lysobacterales</taxon>
        <taxon>Lysobacteraceae</taxon>
        <taxon>Marilutibacter</taxon>
    </lineage>
</organism>
<proteinExistence type="predicted"/>
<gene>
    <name evidence="2" type="ORF">C9I47_0913</name>
    <name evidence="3" type="ORF">FKV24_001750</name>
</gene>
<feature type="region of interest" description="Disordered" evidence="1">
    <location>
        <begin position="1"/>
        <end position="26"/>
    </location>
</feature>
<dbReference type="Proteomes" id="UP000320431">
    <property type="component" value="Unassembled WGS sequence"/>
</dbReference>
<reference evidence="3 5" key="2">
    <citation type="submission" date="2019-10" db="EMBL/GenBank/DDBJ databases">
        <title>Lysobacter alkalisoli sp. nov., isolated from saline-alkaline soil.</title>
        <authorList>
            <person name="Sun J.-Q."/>
        </authorList>
    </citation>
    <scope>NUCLEOTIDE SEQUENCE [LARGE SCALE GENOMIC DNA]</scope>
    <source>
        <strain evidence="3 5">KCTC 42381</strain>
    </source>
</reference>
<dbReference type="EMBL" id="VICD02000016">
    <property type="protein sequence ID" value="KAB8198515.1"/>
    <property type="molecule type" value="Genomic_DNA"/>
</dbReference>
<dbReference type="SUPFAM" id="SSF53474">
    <property type="entry name" value="alpha/beta-Hydrolases"/>
    <property type="match status" value="1"/>
</dbReference>
<feature type="region of interest" description="Disordered" evidence="1">
    <location>
        <begin position="303"/>
        <end position="342"/>
    </location>
</feature>
<feature type="compositionally biased region" description="Polar residues" evidence="1">
    <location>
        <begin position="1"/>
        <end position="12"/>
    </location>
</feature>